<reference evidence="1" key="1">
    <citation type="submission" date="2025-08" db="UniProtKB">
        <authorList>
            <consortium name="Ensembl"/>
        </authorList>
    </citation>
    <scope>IDENTIFICATION</scope>
</reference>
<reference evidence="1" key="2">
    <citation type="submission" date="2025-09" db="UniProtKB">
        <authorList>
            <consortium name="Ensembl"/>
        </authorList>
    </citation>
    <scope>IDENTIFICATION</scope>
</reference>
<dbReference type="OMA" id="NDECKAV"/>
<evidence type="ECO:0008006" key="3">
    <source>
        <dbReference type="Google" id="ProtNLM"/>
    </source>
</evidence>
<dbReference type="GO" id="GO:0007099">
    <property type="term" value="P:centriole replication"/>
    <property type="evidence" value="ECO:0007669"/>
    <property type="project" value="TreeGrafter"/>
</dbReference>
<dbReference type="GO" id="GO:0005814">
    <property type="term" value="C:centriole"/>
    <property type="evidence" value="ECO:0007669"/>
    <property type="project" value="TreeGrafter"/>
</dbReference>
<dbReference type="AlphaFoldDB" id="A0A3Q4AK28"/>
<dbReference type="GO" id="GO:0032053">
    <property type="term" value="P:ciliary basal body organization"/>
    <property type="evidence" value="ECO:0007669"/>
    <property type="project" value="TreeGrafter"/>
</dbReference>
<dbReference type="Gene3D" id="1.25.10.10">
    <property type="entry name" value="Leucine-rich Repeat Variant"/>
    <property type="match status" value="2"/>
</dbReference>
<keyword evidence="2" id="KW-1185">Reference proteome</keyword>
<sequence length="362" mass="39395">KTFQDPLKKLTARALMTLLACSPAAQNHAAKAGLIDSCVEQMKQTHSQLHLESVRPSKAAHRKKEESHLKEVKLTVEILRSALYRNDECKAVATDARLTLALHALWPWLLLGDPSMEAVLELLCVYTANFTTACSTLCASGPGIASGPKCSLGNSLMHSVMKLASGVAPDNSTIQKLAFSLLANLAMSRDCRGLLQKTNFLQAFPLMPAPKAGGVKAASAGCGGGSLLGLWLRLLVNLSFAEDGQQSILRVSGALELLVDLAQHRRHALLTLHNLCFCPTNKPHVIANEQMIDLFISWLSTQMFLIHLSNFPSKAKTALKCPSVRLKIEEAYTASKKGMKNEEPMSTYLLKCLENLSQLLNN</sequence>
<dbReference type="SUPFAM" id="SSF48371">
    <property type="entry name" value="ARM repeat"/>
    <property type="match status" value="1"/>
</dbReference>
<dbReference type="InterPro" id="IPR016024">
    <property type="entry name" value="ARM-type_fold"/>
</dbReference>
<dbReference type="InterPro" id="IPR030791">
    <property type="entry name" value="Rotatin"/>
</dbReference>
<dbReference type="PANTHER" id="PTHR31691:SF1">
    <property type="entry name" value="ROTATIN"/>
    <property type="match status" value="1"/>
</dbReference>
<dbReference type="PANTHER" id="PTHR31691">
    <property type="entry name" value="ROTATIN"/>
    <property type="match status" value="1"/>
</dbReference>
<accession>A0A3Q4AK28</accession>
<proteinExistence type="predicted"/>
<dbReference type="Proteomes" id="UP000261620">
    <property type="component" value="Unplaced"/>
</dbReference>
<evidence type="ECO:0000313" key="1">
    <source>
        <dbReference type="Ensembl" id="ENSMMOP00000004545.1"/>
    </source>
</evidence>
<dbReference type="GO" id="GO:0005813">
    <property type="term" value="C:centrosome"/>
    <property type="evidence" value="ECO:0007669"/>
    <property type="project" value="InterPro"/>
</dbReference>
<dbReference type="GO" id="GO:0036064">
    <property type="term" value="C:ciliary basal body"/>
    <property type="evidence" value="ECO:0007669"/>
    <property type="project" value="InterPro"/>
</dbReference>
<name>A0A3Q4AK28_MOLML</name>
<protein>
    <recommendedName>
        <fullName evidence="3">Rotatin</fullName>
    </recommendedName>
</protein>
<evidence type="ECO:0000313" key="2">
    <source>
        <dbReference type="Proteomes" id="UP000261620"/>
    </source>
</evidence>
<organism evidence="1 2">
    <name type="scientific">Mola mola</name>
    <name type="common">Ocean sunfish</name>
    <name type="synonym">Tetraodon mola</name>
    <dbReference type="NCBI Taxonomy" id="94237"/>
    <lineage>
        <taxon>Eukaryota</taxon>
        <taxon>Metazoa</taxon>
        <taxon>Chordata</taxon>
        <taxon>Craniata</taxon>
        <taxon>Vertebrata</taxon>
        <taxon>Euteleostomi</taxon>
        <taxon>Actinopterygii</taxon>
        <taxon>Neopterygii</taxon>
        <taxon>Teleostei</taxon>
        <taxon>Neoteleostei</taxon>
        <taxon>Acanthomorphata</taxon>
        <taxon>Eupercaria</taxon>
        <taxon>Tetraodontiformes</taxon>
        <taxon>Molidae</taxon>
        <taxon>Mola</taxon>
    </lineage>
</organism>
<dbReference type="GO" id="GO:0010457">
    <property type="term" value="P:centriole-centriole cohesion"/>
    <property type="evidence" value="ECO:0007669"/>
    <property type="project" value="TreeGrafter"/>
</dbReference>
<dbReference type="Ensembl" id="ENSMMOT00000004628.1">
    <property type="protein sequence ID" value="ENSMMOP00000004545.1"/>
    <property type="gene ID" value="ENSMMOG00000003623.1"/>
</dbReference>
<dbReference type="InterPro" id="IPR011989">
    <property type="entry name" value="ARM-like"/>
</dbReference>
<dbReference type="STRING" id="94237.ENSMMOP00000004545"/>